<dbReference type="Proteomes" id="UP000569914">
    <property type="component" value="Unassembled WGS sequence"/>
</dbReference>
<evidence type="ECO:0000256" key="3">
    <source>
        <dbReference type="ARBA" id="ARBA00022691"/>
    </source>
</evidence>
<protein>
    <submittedName>
        <fullName evidence="5">SAM-dependent methyltransferase</fullName>
    </submittedName>
</protein>
<name>A0A7Y9I753_9ACTN</name>
<dbReference type="SUPFAM" id="SSF53335">
    <property type="entry name" value="S-adenosyl-L-methionine-dependent methyltransferases"/>
    <property type="match status" value="1"/>
</dbReference>
<evidence type="ECO:0000259" key="4">
    <source>
        <dbReference type="Pfam" id="PF13649"/>
    </source>
</evidence>
<dbReference type="AlphaFoldDB" id="A0A7Y9I753"/>
<dbReference type="Pfam" id="PF13649">
    <property type="entry name" value="Methyltransf_25"/>
    <property type="match status" value="1"/>
</dbReference>
<evidence type="ECO:0000313" key="5">
    <source>
        <dbReference type="EMBL" id="NYE71538.1"/>
    </source>
</evidence>
<evidence type="ECO:0000313" key="6">
    <source>
        <dbReference type="Proteomes" id="UP000569914"/>
    </source>
</evidence>
<organism evidence="5 6">
    <name type="scientific">Microlunatus parietis</name>
    <dbReference type="NCBI Taxonomy" id="682979"/>
    <lineage>
        <taxon>Bacteria</taxon>
        <taxon>Bacillati</taxon>
        <taxon>Actinomycetota</taxon>
        <taxon>Actinomycetes</taxon>
        <taxon>Propionibacteriales</taxon>
        <taxon>Propionibacteriaceae</taxon>
        <taxon>Microlunatus</taxon>
    </lineage>
</organism>
<dbReference type="GO" id="GO:0008168">
    <property type="term" value="F:methyltransferase activity"/>
    <property type="evidence" value="ECO:0007669"/>
    <property type="project" value="UniProtKB-KW"/>
</dbReference>
<keyword evidence="2 5" id="KW-0808">Transferase</keyword>
<sequence>MSGRYYEAEHLDAYRRLRREGLNHWNDLHPGERSVGYGDFQARAFLDRVLPSAGEGRRVLEYGCGTGAAACHLAARGYRVDAVDLVPDAIAMARQFAAGRDLDVRFAVQDICRWPESDDHFDYVVDCFCLQSIVTDEDRSAVLAGVRDRLRIDGRYLIMTAMYDPDRDYGTDEYDPGTGMVWVPAEPSAPDAVERAGGWWTPHRRHLAPDDLRRELERYGFTVLEQAGHLGGELVCELAAQGDR</sequence>
<evidence type="ECO:0000256" key="1">
    <source>
        <dbReference type="ARBA" id="ARBA00022603"/>
    </source>
</evidence>
<gene>
    <name evidence="5" type="ORF">BKA15_002867</name>
</gene>
<dbReference type="PANTHER" id="PTHR43464">
    <property type="entry name" value="METHYLTRANSFERASE"/>
    <property type="match status" value="1"/>
</dbReference>
<dbReference type="GO" id="GO:0032259">
    <property type="term" value="P:methylation"/>
    <property type="evidence" value="ECO:0007669"/>
    <property type="project" value="UniProtKB-KW"/>
</dbReference>
<dbReference type="RefSeq" id="WP_179751754.1">
    <property type="nucleotide sequence ID" value="NZ_JACCBU010000001.1"/>
</dbReference>
<evidence type="ECO:0000256" key="2">
    <source>
        <dbReference type="ARBA" id="ARBA00022679"/>
    </source>
</evidence>
<proteinExistence type="predicted"/>
<keyword evidence="1 5" id="KW-0489">Methyltransferase</keyword>
<dbReference type="CDD" id="cd02440">
    <property type="entry name" value="AdoMet_MTases"/>
    <property type="match status" value="1"/>
</dbReference>
<dbReference type="EMBL" id="JACCBU010000001">
    <property type="protein sequence ID" value="NYE71538.1"/>
    <property type="molecule type" value="Genomic_DNA"/>
</dbReference>
<keyword evidence="3" id="KW-0949">S-adenosyl-L-methionine</keyword>
<feature type="domain" description="Methyltransferase" evidence="4">
    <location>
        <begin position="59"/>
        <end position="154"/>
    </location>
</feature>
<dbReference type="Gene3D" id="3.40.50.150">
    <property type="entry name" value="Vaccinia Virus protein VP39"/>
    <property type="match status" value="1"/>
</dbReference>
<reference evidence="5 6" key="1">
    <citation type="submission" date="2020-07" db="EMBL/GenBank/DDBJ databases">
        <title>Sequencing the genomes of 1000 actinobacteria strains.</title>
        <authorList>
            <person name="Klenk H.-P."/>
        </authorList>
    </citation>
    <scope>NUCLEOTIDE SEQUENCE [LARGE SCALE GENOMIC DNA]</scope>
    <source>
        <strain evidence="5 6">DSM 22083</strain>
    </source>
</reference>
<dbReference type="InterPro" id="IPR029063">
    <property type="entry name" value="SAM-dependent_MTases_sf"/>
</dbReference>
<dbReference type="InterPro" id="IPR041698">
    <property type="entry name" value="Methyltransf_25"/>
</dbReference>
<accession>A0A7Y9I753</accession>
<dbReference type="PANTHER" id="PTHR43464:SF19">
    <property type="entry name" value="UBIQUINONE BIOSYNTHESIS O-METHYLTRANSFERASE, MITOCHONDRIAL"/>
    <property type="match status" value="1"/>
</dbReference>
<comment type="caution">
    <text evidence="5">The sequence shown here is derived from an EMBL/GenBank/DDBJ whole genome shotgun (WGS) entry which is preliminary data.</text>
</comment>
<keyword evidence="6" id="KW-1185">Reference proteome</keyword>